<dbReference type="AlphaFoldDB" id="A0A327WNI4"/>
<dbReference type="NCBIfam" id="TIGR04183">
    <property type="entry name" value="Por_Secre_tail"/>
    <property type="match status" value="1"/>
</dbReference>
<accession>A0A327WNI4</accession>
<dbReference type="Pfam" id="PF18962">
    <property type="entry name" value="Por_Secre_tail"/>
    <property type="match status" value="1"/>
</dbReference>
<dbReference type="Proteomes" id="UP000248790">
    <property type="component" value="Unassembled WGS sequence"/>
</dbReference>
<evidence type="ECO:0000259" key="10">
    <source>
        <dbReference type="Pfam" id="PF11721"/>
    </source>
</evidence>
<dbReference type="GO" id="GO:0030246">
    <property type="term" value="F:carbohydrate binding"/>
    <property type="evidence" value="ECO:0007669"/>
    <property type="project" value="InterPro"/>
</dbReference>
<keyword evidence="4" id="KW-0732">Signal</keyword>
<dbReference type="GO" id="GO:0016020">
    <property type="term" value="C:membrane"/>
    <property type="evidence" value="ECO:0007669"/>
    <property type="project" value="TreeGrafter"/>
</dbReference>
<evidence type="ECO:0000259" key="12">
    <source>
        <dbReference type="Pfam" id="PF18962"/>
    </source>
</evidence>
<keyword evidence="5" id="KW-0256">Endoplasmic reticulum</keyword>
<comment type="caution">
    <text evidence="13">The sequence shown here is derived from an EMBL/GenBank/DDBJ whole genome shotgun (WGS) entry which is preliminary data.</text>
</comment>
<comment type="similarity">
    <text evidence="2">Belongs to the malectin family.</text>
</comment>
<dbReference type="PANTHER" id="PTHR13460:SF0">
    <property type="entry name" value="MALECTIN"/>
    <property type="match status" value="1"/>
</dbReference>
<keyword evidence="9" id="KW-0119">Carbohydrate metabolism</keyword>
<evidence type="ECO:0000256" key="5">
    <source>
        <dbReference type="ARBA" id="ARBA00022824"/>
    </source>
</evidence>
<evidence type="ECO:0000256" key="8">
    <source>
        <dbReference type="ARBA" id="ARBA00023180"/>
    </source>
</evidence>
<dbReference type="RefSeq" id="WP_211325366.1">
    <property type="nucleotide sequence ID" value="NZ_QLMC01000006.1"/>
</dbReference>
<dbReference type="InterPro" id="IPR039155">
    <property type="entry name" value="MLEC"/>
</dbReference>
<dbReference type="EMBL" id="QLMC01000006">
    <property type="protein sequence ID" value="RAJ93261.1"/>
    <property type="molecule type" value="Genomic_DNA"/>
</dbReference>
<reference evidence="13 14" key="1">
    <citation type="submission" date="2018-06" db="EMBL/GenBank/DDBJ databases">
        <title>Genomic Encyclopedia of Archaeal and Bacterial Type Strains, Phase II (KMG-II): from individual species to whole genera.</title>
        <authorList>
            <person name="Goeker M."/>
        </authorList>
    </citation>
    <scope>NUCLEOTIDE SEQUENCE [LARGE SCALE GENOMIC DNA]</scope>
    <source>
        <strain evidence="13 14">DSM 21851</strain>
    </source>
</reference>
<dbReference type="PANTHER" id="PTHR13460">
    <property type="match status" value="1"/>
</dbReference>
<feature type="domain" description="Putative collagen-binding" evidence="11">
    <location>
        <begin position="140"/>
        <end position="205"/>
    </location>
</feature>
<protein>
    <submittedName>
        <fullName evidence="13">Putative secreted protein (Por secretion system target)</fullName>
    </submittedName>
</protein>
<organism evidence="13 14">
    <name type="scientific">Larkinella arboricola</name>
    <dbReference type="NCBI Taxonomy" id="643671"/>
    <lineage>
        <taxon>Bacteria</taxon>
        <taxon>Pseudomonadati</taxon>
        <taxon>Bacteroidota</taxon>
        <taxon>Cytophagia</taxon>
        <taxon>Cytophagales</taxon>
        <taxon>Spirosomataceae</taxon>
        <taxon>Larkinella</taxon>
    </lineage>
</organism>
<keyword evidence="6" id="KW-1133">Transmembrane helix</keyword>
<evidence type="ECO:0000256" key="7">
    <source>
        <dbReference type="ARBA" id="ARBA00023136"/>
    </source>
</evidence>
<keyword evidence="3" id="KW-0812">Transmembrane</keyword>
<dbReference type="InterPro" id="IPR024749">
    <property type="entry name" value="Collagen-bd_put"/>
</dbReference>
<name>A0A327WNI4_LARAB</name>
<dbReference type="InterPro" id="IPR026444">
    <property type="entry name" value="Secre_tail"/>
</dbReference>
<feature type="domain" description="Malectin" evidence="10">
    <location>
        <begin position="220"/>
        <end position="360"/>
    </location>
</feature>
<keyword evidence="8" id="KW-0325">Glycoprotein</keyword>
<dbReference type="InterPro" id="IPR021720">
    <property type="entry name" value="Malectin_dom"/>
</dbReference>
<gene>
    <name evidence="13" type="ORF">LX87_04773</name>
</gene>
<proteinExistence type="inferred from homology"/>
<evidence type="ECO:0000313" key="13">
    <source>
        <dbReference type="EMBL" id="RAJ93261.1"/>
    </source>
</evidence>
<sequence length="462" mass="50642">MTGVSIQTDWNNVYAETRLWVERSSQAGKKWIVANDEQNDMGVATDADYAGRRGTLADNQDEIRKECLWGNLMAGGAGIEYYFGGYTGETDLAAEDYRSRAKMYRFTRHALDFFRNYVPLLEVAPMDNSDRGWVLGQEGQVYILYLKDGGAATINLGGGRYTVQWYDPRSGGALQYGAVRSLSGHGRQSTGLPPSATKEDWVVLIRLESNSVDQPVTNAYRINAGGSSYTTPDGRVFSADTYASGGAEYTINGSTDIQNTEDDGLYRNERYGDFSYRLPVSNGSYRVTLHFAEVYARSAGQRKFNVALEGERILTEYDIFARAGGGFRALQETFITQVRDGVLNLDFTRGSVGNAKISAIEVVQTDATAARWGAGLSAETLGVQLQAYPNPFTDFITLRLEGPAAQALPVVIYDSQGRVVLQLAEVKSEQRISLGNAFPPGLYVLKVGEGKGATSHTLLKVR</sequence>
<dbReference type="Pfam" id="PF11721">
    <property type="entry name" value="Malectin"/>
    <property type="match status" value="1"/>
</dbReference>
<evidence type="ECO:0000256" key="9">
    <source>
        <dbReference type="ARBA" id="ARBA00023277"/>
    </source>
</evidence>
<feature type="domain" description="Secretion system C-terminal sorting" evidence="12">
    <location>
        <begin position="388"/>
        <end position="456"/>
    </location>
</feature>
<comment type="subcellular location">
    <subcellularLocation>
        <location evidence="1">Endoplasmic reticulum membrane</location>
        <topology evidence="1">Single-pass type I membrane protein</topology>
    </subcellularLocation>
</comment>
<evidence type="ECO:0000313" key="14">
    <source>
        <dbReference type="Proteomes" id="UP000248790"/>
    </source>
</evidence>
<dbReference type="Pfam" id="PF12904">
    <property type="entry name" value="Collagen_bind_2"/>
    <property type="match status" value="1"/>
</dbReference>
<dbReference type="Gene3D" id="2.60.120.430">
    <property type="entry name" value="Galactose-binding lectin"/>
    <property type="match status" value="1"/>
</dbReference>
<dbReference type="SUPFAM" id="SSF49785">
    <property type="entry name" value="Galactose-binding domain-like"/>
    <property type="match status" value="1"/>
</dbReference>
<evidence type="ECO:0000256" key="6">
    <source>
        <dbReference type="ARBA" id="ARBA00022989"/>
    </source>
</evidence>
<evidence type="ECO:0000259" key="11">
    <source>
        <dbReference type="Pfam" id="PF12904"/>
    </source>
</evidence>
<keyword evidence="7" id="KW-0472">Membrane</keyword>
<keyword evidence="14" id="KW-1185">Reference proteome</keyword>
<evidence type="ECO:0000256" key="4">
    <source>
        <dbReference type="ARBA" id="ARBA00022729"/>
    </source>
</evidence>
<evidence type="ECO:0000256" key="2">
    <source>
        <dbReference type="ARBA" id="ARBA00009141"/>
    </source>
</evidence>
<evidence type="ECO:0000256" key="1">
    <source>
        <dbReference type="ARBA" id="ARBA00004115"/>
    </source>
</evidence>
<evidence type="ECO:0000256" key="3">
    <source>
        <dbReference type="ARBA" id="ARBA00022692"/>
    </source>
</evidence>
<dbReference type="InterPro" id="IPR008979">
    <property type="entry name" value="Galactose-bd-like_sf"/>
</dbReference>